<proteinExistence type="predicted"/>
<organism evidence="1 2">
    <name type="scientific">Setaria italica</name>
    <name type="common">Foxtail millet</name>
    <name type="synonym">Panicum italicum</name>
    <dbReference type="NCBI Taxonomy" id="4555"/>
    <lineage>
        <taxon>Eukaryota</taxon>
        <taxon>Viridiplantae</taxon>
        <taxon>Streptophyta</taxon>
        <taxon>Embryophyta</taxon>
        <taxon>Tracheophyta</taxon>
        <taxon>Spermatophyta</taxon>
        <taxon>Magnoliopsida</taxon>
        <taxon>Liliopsida</taxon>
        <taxon>Poales</taxon>
        <taxon>Poaceae</taxon>
        <taxon>PACMAD clade</taxon>
        <taxon>Panicoideae</taxon>
        <taxon>Panicodae</taxon>
        <taxon>Paniceae</taxon>
        <taxon>Cenchrinae</taxon>
        <taxon>Setaria</taxon>
    </lineage>
</organism>
<dbReference type="Proteomes" id="UP000004995">
    <property type="component" value="Unassembled WGS sequence"/>
</dbReference>
<dbReference type="OMA" id="LMANACK"/>
<dbReference type="InParanoid" id="K4AK02"/>
<evidence type="ECO:0000313" key="2">
    <source>
        <dbReference type="Proteomes" id="UP000004995"/>
    </source>
</evidence>
<dbReference type="HOGENOM" id="CLU_010199_4_0_1"/>
<sequence length="218" mass="25513">MNGTYDQKASSIAVEKFLNVLKKKASSSSEKFVACGTSWQKEKDENLNFFASDEFLENYEYGKPFLYLWDLLDSPWELNKLHGWITKAIKQGIRAFTVHVPKKVFLSVLDYQIVIDFEDLHRLYHRQHLDCHRQPPGSVLCGYYMCEFLRNNERYRTNPEDMPMINTRDAVVEDKGIDNICRDMARFMPCEICHEDGAFFDKDGVLMANACKGLRRWT</sequence>
<protein>
    <submittedName>
        <fullName evidence="1">Uncharacterized protein</fullName>
    </submittedName>
</protein>
<dbReference type="AlphaFoldDB" id="K4AK02"/>
<dbReference type="FunCoup" id="K4AK02">
    <property type="interactions" value="221"/>
</dbReference>
<keyword evidence="2" id="KW-1185">Reference proteome</keyword>
<evidence type="ECO:0000313" key="1">
    <source>
        <dbReference type="EnsemblPlants" id="KQK89496"/>
    </source>
</evidence>
<accession>K4AK02</accession>
<dbReference type="Gramene" id="KQK89496">
    <property type="protein sequence ID" value="KQK89496"/>
    <property type="gene ID" value="SETIT_039225mg"/>
</dbReference>
<dbReference type="EMBL" id="AGNK02005735">
    <property type="status" value="NOT_ANNOTATED_CDS"/>
    <property type="molecule type" value="Genomic_DNA"/>
</dbReference>
<dbReference type="EnsemblPlants" id="KQK89496">
    <property type="protein sequence ID" value="KQK89496"/>
    <property type="gene ID" value="SETIT_039225mg"/>
</dbReference>
<reference evidence="2" key="1">
    <citation type="journal article" date="2012" name="Nat. Biotechnol.">
        <title>Reference genome sequence of the model plant Setaria.</title>
        <authorList>
            <person name="Bennetzen J.L."/>
            <person name="Schmutz J."/>
            <person name="Wang H."/>
            <person name="Percifield R."/>
            <person name="Hawkins J."/>
            <person name="Pontaroli A.C."/>
            <person name="Estep M."/>
            <person name="Feng L."/>
            <person name="Vaughn J.N."/>
            <person name="Grimwood J."/>
            <person name="Jenkins J."/>
            <person name="Barry K."/>
            <person name="Lindquist E."/>
            <person name="Hellsten U."/>
            <person name="Deshpande S."/>
            <person name="Wang X."/>
            <person name="Wu X."/>
            <person name="Mitros T."/>
            <person name="Triplett J."/>
            <person name="Yang X."/>
            <person name="Ye C.Y."/>
            <person name="Mauro-Herrera M."/>
            <person name="Wang L."/>
            <person name="Li P."/>
            <person name="Sharma M."/>
            <person name="Sharma R."/>
            <person name="Ronald P.C."/>
            <person name="Panaud O."/>
            <person name="Kellogg E.A."/>
            <person name="Brutnell T.P."/>
            <person name="Doust A.N."/>
            <person name="Tuskan G.A."/>
            <person name="Rokhsar D."/>
            <person name="Devos K.M."/>
        </authorList>
    </citation>
    <scope>NUCLEOTIDE SEQUENCE [LARGE SCALE GENOMIC DNA]</scope>
    <source>
        <strain evidence="2">cv. Yugu1</strain>
    </source>
</reference>
<name>K4AK02_SETIT</name>
<reference evidence="1" key="2">
    <citation type="submission" date="2018-08" db="UniProtKB">
        <authorList>
            <consortium name="EnsemblPlants"/>
        </authorList>
    </citation>
    <scope>IDENTIFICATION</scope>
    <source>
        <strain evidence="1">Yugu1</strain>
    </source>
</reference>